<dbReference type="Pfam" id="PF05137">
    <property type="entry name" value="PilN"/>
    <property type="match status" value="1"/>
</dbReference>
<protein>
    <recommendedName>
        <fullName evidence="4">Pilus assembly protein PilM</fullName>
    </recommendedName>
</protein>
<proteinExistence type="predicted"/>
<sequence>MNNPLQPLMRFFIDLLSKYSVKQEDVVGVDITPNFIRVAQLTENRGHWLLEKVGSKYISDKANLTDIHTNHDLYVNKLRELIDSAKLETPNVAISIPITSAIVRTVTMPLMSDEEIQSAIEYDSLWSNIIQLAEKLEEYSIFWQVIRRNASDNTMELLFVASKLSEINQYVQIATKAGLNPVVVDVRCFAIRNALKTQKLRSINTTALIEFGPNENYVLIVTDDAPFIYDIYVSEADRLLIENGVPVGEAGDRLYDRLSGQIRQAFRAYETKVGSNLIEKVLLVSPISDVGELLLQMKKCLDGYRVELFDPLDDLIVPENLQKTIQAEKNLSVFSSAIGLATRKVDIFGYYKYVTGVNNVNLLPNRDTVRNAEKRKVLSKLGIRAAGVVIAIFVLLTLINQFFSSGTSDPQYQKAVRLEEDVKIKENILTKLTAQRSRYTQMLQASNEFKPNQASTYKMLNAINGVVPGGVWFTELNFDDPATLVIKGDAVNDQVIVNLVDRLQALPVIAQASLSTMNMVAATQTSPRRGGVSSYKRFEVRCVLKLDQPVANQTSALPKRN</sequence>
<dbReference type="Proteomes" id="UP000196880">
    <property type="component" value="Unassembled WGS sequence"/>
</dbReference>
<keyword evidence="1" id="KW-0812">Transmembrane</keyword>
<dbReference type="PANTHER" id="PTHR32432">
    <property type="entry name" value="CELL DIVISION PROTEIN FTSA-RELATED"/>
    <property type="match status" value="1"/>
</dbReference>
<evidence type="ECO:0000256" key="1">
    <source>
        <dbReference type="SAM" id="Phobius"/>
    </source>
</evidence>
<evidence type="ECO:0000313" key="2">
    <source>
        <dbReference type="EMBL" id="OWF65891.1"/>
    </source>
</evidence>
<comment type="caution">
    <text evidence="2">The sequence shown here is derived from an EMBL/GenBank/DDBJ whole genome shotgun (WGS) entry which is preliminary data.</text>
</comment>
<keyword evidence="1" id="KW-1133">Transmembrane helix</keyword>
<reference evidence="2 3" key="1">
    <citation type="submission" date="2017-03" db="EMBL/GenBank/DDBJ databases">
        <title>New species Polynucleobacter sp. MWH-EgelM1-30-B4.</title>
        <authorList>
            <person name="Hahn M.W."/>
        </authorList>
    </citation>
    <scope>NUCLEOTIDE SEQUENCE [LARGE SCALE GENOMIC DNA]</scope>
    <source>
        <strain evidence="2 3">MWH-EgelM1-30-B4</strain>
    </source>
</reference>
<dbReference type="InterPro" id="IPR007813">
    <property type="entry name" value="PilN"/>
</dbReference>
<dbReference type="RefSeq" id="WP_087910125.1">
    <property type="nucleotide sequence ID" value="NZ_NAIA01000003.1"/>
</dbReference>
<dbReference type="EMBL" id="NAIA01000003">
    <property type="protein sequence ID" value="OWF65891.1"/>
    <property type="molecule type" value="Genomic_DNA"/>
</dbReference>
<dbReference type="Gene3D" id="3.30.420.40">
    <property type="match status" value="1"/>
</dbReference>
<dbReference type="AlphaFoldDB" id="A0A210RY35"/>
<keyword evidence="3" id="KW-1185">Reference proteome</keyword>
<evidence type="ECO:0008006" key="4">
    <source>
        <dbReference type="Google" id="ProtNLM"/>
    </source>
</evidence>
<dbReference type="OrthoDB" id="9773403at2"/>
<keyword evidence="1" id="KW-0472">Membrane</keyword>
<dbReference type="InterPro" id="IPR050696">
    <property type="entry name" value="FtsA/MreB"/>
</dbReference>
<gene>
    <name evidence="2" type="ORF">B6A14_09035</name>
</gene>
<dbReference type="Pfam" id="PF11104">
    <property type="entry name" value="PilM_2"/>
    <property type="match status" value="1"/>
</dbReference>
<evidence type="ECO:0000313" key="3">
    <source>
        <dbReference type="Proteomes" id="UP000196880"/>
    </source>
</evidence>
<feature type="transmembrane region" description="Helical" evidence="1">
    <location>
        <begin position="381"/>
        <end position="403"/>
    </location>
</feature>
<dbReference type="PANTHER" id="PTHR32432:SF3">
    <property type="entry name" value="ETHANOLAMINE UTILIZATION PROTEIN EUTJ"/>
    <property type="match status" value="1"/>
</dbReference>
<name>A0A210RY35_9BURK</name>
<organism evidence="2 3">
    <name type="scientific">Polynucleobacter hirudinilacicola</name>
    <dbReference type="NCBI Taxonomy" id="1743166"/>
    <lineage>
        <taxon>Bacteria</taxon>
        <taxon>Pseudomonadati</taxon>
        <taxon>Pseudomonadota</taxon>
        <taxon>Betaproteobacteria</taxon>
        <taxon>Burkholderiales</taxon>
        <taxon>Burkholderiaceae</taxon>
        <taxon>Polynucleobacter</taxon>
    </lineage>
</organism>
<dbReference type="InterPro" id="IPR005883">
    <property type="entry name" value="PilM"/>
</dbReference>
<accession>A0A210RY35</accession>